<comment type="caution">
    <text evidence="2">The sequence shown here is derived from an EMBL/GenBank/DDBJ whole genome shotgun (WGS) entry which is preliminary data.</text>
</comment>
<organism evidence="2">
    <name type="scientific">marine sediment metagenome</name>
    <dbReference type="NCBI Taxonomy" id="412755"/>
    <lineage>
        <taxon>unclassified sequences</taxon>
        <taxon>metagenomes</taxon>
        <taxon>ecological metagenomes</taxon>
    </lineage>
</organism>
<gene>
    <name evidence="2" type="ORF">S01H1_73519</name>
</gene>
<protein>
    <submittedName>
        <fullName evidence="2">Uncharacterized protein</fullName>
    </submittedName>
</protein>
<feature type="non-terminal residue" evidence="2">
    <location>
        <position position="35"/>
    </location>
</feature>
<name>X0XYG4_9ZZZZ</name>
<sequence length="35" mass="3983">MKKYFGVVLFLIVTVICLSGCFYDLVIPESDLNLE</sequence>
<reference evidence="2" key="1">
    <citation type="journal article" date="2014" name="Front. Microbiol.">
        <title>High frequency of phylogenetically diverse reductive dehalogenase-homologous genes in deep subseafloor sedimentary metagenomes.</title>
        <authorList>
            <person name="Kawai M."/>
            <person name="Futagami T."/>
            <person name="Toyoda A."/>
            <person name="Takaki Y."/>
            <person name="Nishi S."/>
            <person name="Hori S."/>
            <person name="Arai W."/>
            <person name="Tsubouchi T."/>
            <person name="Morono Y."/>
            <person name="Uchiyama I."/>
            <person name="Ito T."/>
            <person name="Fujiyama A."/>
            <person name="Inagaki F."/>
            <person name="Takami H."/>
        </authorList>
    </citation>
    <scope>NUCLEOTIDE SEQUENCE</scope>
    <source>
        <strain evidence="2">Expedition CK06-06</strain>
    </source>
</reference>
<keyword evidence="1" id="KW-0812">Transmembrane</keyword>
<dbReference type="EMBL" id="BARS01049129">
    <property type="protein sequence ID" value="GAG29791.1"/>
    <property type="molecule type" value="Genomic_DNA"/>
</dbReference>
<dbReference type="AlphaFoldDB" id="X0XYG4"/>
<proteinExistence type="predicted"/>
<feature type="transmembrane region" description="Helical" evidence="1">
    <location>
        <begin position="7"/>
        <end position="27"/>
    </location>
</feature>
<keyword evidence="1" id="KW-0472">Membrane</keyword>
<accession>X0XYG4</accession>
<evidence type="ECO:0000256" key="1">
    <source>
        <dbReference type="SAM" id="Phobius"/>
    </source>
</evidence>
<evidence type="ECO:0000313" key="2">
    <source>
        <dbReference type="EMBL" id="GAG29791.1"/>
    </source>
</evidence>
<keyword evidence="1" id="KW-1133">Transmembrane helix</keyword>